<gene>
    <name evidence="7" type="ORF">BJ875DRAFT_384731</name>
</gene>
<feature type="compositionally biased region" description="Basic and acidic residues" evidence="5">
    <location>
        <begin position="442"/>
        <end position="478"/>
    </location>
</feature>
<feature type="transmembrane region" description="Helical" evidence="6">
    <location>
        <begin position="59"/>
        <end position="81"/>
    </location>
</feature>
<dbReference type="PANTHER" id="PTHR23423">
    <property type="entry name" value="ORGANIC SOLUTE TRANSPORTER-RELATED"/>
    <property type="match status" value="1"/>
</dbReference>
<dbReference type="AlphaFoldDB" id="A0A9P7YCE2"/>
<name>A0A9P7YCE2_9HELO</name>
<keyword evidence="4 6" id="KW-0472">Membrane</keyword>
<evidence type="ECO:0000256" key="5">
    <source>
        <dbReference type="SAM" id="MobiDB-lite"/>
    </source>
</evidence>
<dbReference type="InterPro" id="IPR005178">
    <property type="entry name" value="Ostalpha/TMEM184C"/>
</dbReference>
<evidence type="ECO:0000256" key="2">
    <source>
        <dbReference type="ARBA" id="ARBA00022692"/>
    </source>
</evidence>
<feature type="transmembrane region" description="Helical" evidence="6">
    <location>
        <begin position="275"/>
        <end position="298"/>
    </location>
</feature>
<comment type="subcellular location">
    <subcellularLocation>
        <location evidence="1">Membrane</location>
        <topology evidence="1">Multi-pass membrane protein</topology>
    </subcellularLocation>
</comment>
<dbReference type="EMBL" id="MU251656">
    <property type="protein sequence ID" value="KAG9230642.1"/>
    <property type="molecule type" value="Genomic_DNA"/>
</dbReference>
<dbReference type="Proteomes" id="UP000824998">
    <property type="component" value="Unassembled WGS sequence"/>
</dbReference>
<evidence type="ECO:0000256" key="4">
    <source>
        <dbReference type="ARBA" id="ARBA00023136"/>
    </source>
</evidence>
<feature type="transmembrane region" description="Helical" evidence="6">
    <location>
        <begin position="232"/>
        <end position="255"/>
    </location>
</feature>
<comment type="caution">
    <text evidence="7">The sequence shown here is derived from an EMBL/GenBank/DDBJ whole genome shotgun (WGS) entry which is preliminary data.</text>
</comment>
<evidence type="ECO:0000256" key="1">
    <source>
        <dbReference type="ARBA" id="ARBA00004141"/>
    </source>
</evidence>
<keyword evidence="2 6" id="KW-0812">Transmembrane</keyword>
<dbReference type="OrthoDB" id="5348404at2759"/>
<protein>
    <submittedName>
        <fullName evidence="7">Organic solute transporter Ostalpha-domain-containing protein</fullName>
    </submittedName>
</protein>
<feature type="transmembrane region" description="Helical" evidence="6">
    <location>
        <begin position="20"/>
        <end position="47"/>
    </location>
</feature>
<dbReference type="GO" id="GO:0016020">
    <property type="term" value="C:membrane"/>
    <property type="evidence" value="ECO:0007669"/>
    <property type="project" value="UniProtKB-SubCell"/>
</dbReference>
<feature type="compositionally biased region" description="Basic and acidic residues" evidence="5">
    <location>
        <begin position="511"/>
        <end position="526"/>
    </location>
</feature>
<organism evidence="7 8">
    <name type="scientific">Amylocarpus encephaloides</name>
    <dbReference type="NCBI Taxonomy" id="45428"/>
    <lineage>
        <taxon>Eukaryota</taxon>
        <taxon>Fungi</taxon>
        <taxon>Dikarya</taxon>
        <taxon>Ascomycota</taxon>
        <taxon>Pezizomycotina</taxon>
        <taxon>Leotiomycetes</taxon>
        <taxon>Helotiales</taxon>
        <taxon>Helotiales incertae sedis</taxon>
        <taxon>Amylocarpus</taxon>
    </lineage>
</organism>
<keyword evidence="3 6" id="KW-1133">Transmembrane helix</keyword>
<proteinExistence type="predicted"/>
<reference evidence="7" key="1">
    <citation type="journal article" date="2021" name="IMA Fungus">
        <title>Genomic characterization of three marine fungi, including Emericellopsis atlantica sp. nov. with signatures of a generalist lifestyle and marine biomass degradation.</title>
        <authorList>
            <person name="Hagestad O.C."/>
            <person name="Hou L."/>
            <person name="Andersen J.H."/>
            <person name="Hansen E.H."/>
            <person name="Altermark B."/>
            <person name="Li C."/>
            <person name="Kuhnert E."/>
            <person name="Cox R.J."/>
            <person name="Crous P.W."/>
            <person name="Spatafora J.W."/>
            <person name="Lail K."/>
            <person name="Amirebrahimi M."/>
            <person name="Lipzen A."/>
            <person name="Pangilinan J."/>
            <person name="Andreopoulos W."/>
            <person name="Hayes R.D."/>
            <person name="Ng V."/>
            <person name="Grigoriev I.V."/>
            <person name="Jackson S.A."/>
            <person name="Sutton T.D.S."/>
            <person name="Dobson A.D.W."/>
            <person name="Rama T."/>
        </authorList>
    </citation>
    <scope>NUCLEOTIDE SEQUENCE</scope>
    <source>
        <strain evidence="7">TRa018bII</strain>
    </source>
</reference>
<evidence type="ECO:0000313" key="7">
    <source>
        <dbReference type="EMBL" id="KAG9230642.1"/>
    </source>
</evidence>
<feature type="transmembrane region" description="Helical" evidence="6">
    <location>
        <begin position="93"/>
        <end position="110"/>
    </location>
</feature>
<evidence type="ECO:0000256" key="3">
    <source>
        <dbReference type="ARBA" id="ARBA00022989"/>
    </source>
</evidence>
<feature type="region of interest" description="Disordered" evidence="5">
    <location>
        <begin position="409"/>
        <end position="537"/>
    </location>
</feature>
<keyword evidence="8" id="KW-1185">Reference proteome</keyword>
<feature type="transmembrane region" description="Helical" evidence="6">
    <location>
        <begin position="198"/>
        <end position="220"/>
    </location>
</feature>
<feature type="transmembrane region" description="Helical" evidence="6">
    <location>
        <begin position="153"/>
        <end position="178"/>
    </location>
</feature>
<sequence length="537" mass="61117">MLISSVVGNSESPIVGDWTFHSLGLVIAPSFTLIAILISFYLIFMHAINYTKPYEQRHIIRILFMIPVYATSALLAFRFYWHAVYFQVISDCYEAFAIASFFALMCHYIAPSLHEQKLYFRTIEPKGWVWPISTMRKCCGMDKGPWRTPRSGLTWFNVIWLGVYQYCFIRVAMTVTSVVTQYFGRYCESSNSPLFSHIWVLVINATAVTIAMYCLIQFYVQLRVDLAPHSPFMKVLAIKLVIFISFWQIFTISILTSTEIAKPTAKLAYPDLKVGIPSLLLCIEMAIFAFLHLFAFPWKPYKPGADTRDYPMPSSASGGPTKNVHGVKQGGFLGWKAMVDAMNPWDLVKAFARAMRWLFVGRKHREKDPSYNLRSENDMSLDTNTDGYKRPVNLPIADEFRRSRFGMPMGNTGGKLPGDEAAGLISHAQPHPRNRSSGYTPARERYDSEGRDISPTGSHEKSRYVDASPERARGRDYDGNPIGMAVSDPSPYDNHAIQLPYPQQTAADTYLEQKRQDRRQAYEASERSNQPPNPNQF</sequence>
<accession>A0A9P7YCE2</accession>
<evidence type="ECO:0000313" key="8">
    <source>
        <dbReference type="Proteomes" id="UP000824998"/>
    </source>
</evidence>
<evidence type="ECO:0000256" key="6">
    <source>
        <dbReference type="SAM" id="Phobius"/>
    </source>
</evidence>
<dbReference type="Pfam" id="PF03619">
    <property type="entry name" value="Solute_trans_a"/>
    <property type="match status" value="1"/>
</dbReference>
<dbReference type="SMART" id="SM01417">
    <property type="entry name" value="Solute_trans_a"/>
    <property type="match status" value="1"/>
</dbReference>